<sequence length="208" mass="23088">MNDPCLKSFFTGILVGIILTCLLLFLSISLVHQEKPNSTPIPTTPTLNQSVTPVETEKPFEDKRLASDILTTGRTIQDIYTQLSNEISEGDLNGAMLTLNIQYADELSGAVTRANSYHISPEGKVMLNSWLAYLDKLPMVLYRTQMQIENIGKNYYAKAHAEKISADKILIVADTYLKAAMDEAKKLNGEPAELRLNKVSLPLSNKDI</sequence>
<evidence type="ECO:0000313" key="3">
    <source>
        <dbReference type="EMBL" id="ABD40479.1"/>
    </source>
</evidence>
<accession>Q2FPZ1</accession>
<evidence type="ECO:0000256" key="2">
    <source>
        <dbReference type="SAM" id="Phobius"/>
    </source>
</evidence>
<keyword evidence="2" id="KW-0472">Membrane</keyword>
<feature type="region of interest" description="Disordered" evidence="1">
    <location>
        <begin position="37"/>
        <end position="58"/>
    </location>
</feature>
<dbReference type="GeneID" id="3923153"/>
<name>Q2FPZ1_METHJ</name>
<feature type="compositionally biased region" description="Polar residues" evidence="1">
    <location>
        <begin position="37"/>
        <end position="53"/>
    </location>
</feature>
<organism evidence="3 4">
    <name type="scientific">Methanospirillum hungatei JF-1 (strain ATCC 27890 / DSM 864 / NBRC 100397 / JF-1)</name>
    <dbReference type="NCBI Taxonomy" id="323259"/>
    <lineage>
        <taxon>Archaea</taxon>
        <taxon>Methanobacteriati</taxon>
        <taxon>Methanobacteriota</taxon>
        <taxon>Stenosarchaea group</taxon>
        <taxon>Methanomicrobia</taxon>
        <taxon>Methanomicrobiales</taxon>
        <taxon>Methanospirillaceae</taxon>
        <taxon>Methanospirillum</taxon>
    </lineage>
</organism>
<evidence type="ECO:0000256" key="1">
    <source>
        <dbReference type="SAM" id="MobiDB-lite"/>
    </source>
</evidence>
<gene>
    <name evidence="3" type="ordered locus">Mhun_0726</name>
</gene>
<evidence type="ECO:0000313" key="4">
    <source>
        <dbReference type="Proteomes" id="UP000001941"/>
    </source>
</evidence>
<proteinExistence type="predicted"/>
<dbReference type="Proteomes" id="UP000001941">
    <property type="component" value="Chromosome"/>
</dbReference>
<dbReference type="RefSeq" id="WP_011447760.1">
    <property type="nucleotide sequence ID" value="NC_007796.1"/>
</dbReference>
<keyword evidence="2" id="KW-0812">Transmembrane</keyword>
<dbReference type="EMBL" id="CP000254">
    <property type="protein sequence ID" value="ABD40479.1"/>
    <property type="molecule type" value="Genomic_DNA"/>
</dbReference>
<keyword evidence="2" id="KW-1133">Transmembrane helix</keyword>
<reference evidence="4" key="1">
    <citation type="journal article" date="2016" name="Stand. Genomic Sci.">
        <title>Complete genome sequence of Methanospirillum hungatei type strain JF1.</title>
        <authorList>
            <person name="Gunsalus R.P."/>
            <person name="Cook L.E."/>
            <person name="Crable B."/>
            <person name="Rohlin L."/>
            <person name="McDonald E."/>
            <person name="Mouttaki H."/>
            <person name="Sieber J.R."/>
            <person name="Poweleit N."/>
            <person name="Zhou H."/>
            <person name="Lapidus A.L."/>
            <person name="Daligault H.E."/>
            <person name="Land M."/>
            <person name="Gilna P."/>
            <person name="Ivanova N."/>
            <person name="Kyrpides N."/>
            <person name="Culley D.E."/>
            <person name="McInerney M.J."/>
        </authorList>
    </citation>
    <scope>NUCLEOTIDE SEQUENCE [LARGE SCALE GENOMIC DNA]</scope>
    <source>
        <strain evidence="4">ATCC 27890 / DSM 864 / NBRC 100397 / JF-1</strain>
    </source>
</reference>
<dbReference type="STRING" id="323259.Mhun_0726"/>
<feature type="transmembrane region" description="Helical" evidence="2">
    <location>
        <begin position="12"/>
        <end position="31"/>
    </location>
</feature>
<dbReference type="AlphaFoldDB" id="Q2FPZ1"/>
<protein>
    <submittedName>
        <fullName evidence="3">Uncharacterized protein</fullName>
    </submittedName>
</protein>
<dbReference type="KEGG" id="mhu:Mhun_0726"/>
<keyword evidence="4" id="KW-1185">Reference proteome</keyword>
<dbReference type="EnsemblBacteria" id="ABD40479">
    <property type="protein sequence ID" value="ABD40479"/>
    <property type="gene ID" value="Mhun_0726"/>
</dbReference>
<dbReference type="InParanoid" id="Q2FPZ1"/>
<dbReference type="HOGENOM" id="CLU_1318540_0_0_2"/>